<keyword evidence="2" id="KW-0808">Transferase</keyword>
<dbReference type="Gene3D" id="3.40.1190.20">
    <property type="match status" value="1"/>
</dbReference>
<dbReference type="InterPro" id="IPR002173">
    <property type="entry name" value="Carboh/pur_kinase_PfkB_CS"/>
</dbReference>
<dbReference type="GO" id="GO:0016301">
    <property type="term" value="F:kinase activity"/>
    <property type="evidence" value="ECO:0007669"/>
    <property type="project" value="UniProtKB-KW"/>
</dbReference>
<dbReference type="PROSITE" id="PS00583">
    <property type="entry name" value="PFKB_KINASES_1"/>
    <property type="match status" value="1"/>
</dbReference>
<proteinExistence type="inferred from homology"/>
<comment type="caution">
    <text evidence="8">The sequence shown here is derived from an EMBL/GenBank/DDBJ whole genome shotgun (WGS) entry which is preliminary data.</text>
</comment>
<dbReference type="CDD" id="cd01167">
    <property type="entry name" value="bac_FRK"/>
    <property type="match status" value="1"/>
</dbReference>
<comment type="similarity">
    <text evidence="1">Belongs to the carbohydrate kinase PfkB family.</text>
</comment>
<evidence type="ECO:0000256" key="1">
    <source>
        <dbReference type="ARBA" id="ARBA00010688"/>
    </source>
</evidence>
<dbReference type="InterPro" id="IPR029056">
    <property type="entry name" value="Ribokinase-like"/>
</dbReference>
<evidence type="ECO:0000313" key="8">
    <source>
        <dbReference type="EMBL" id="GAA4421925.1"/>
    </source>
</evidence>
<name>A0ABP8L5J2_9MICO</name>
<dbReference type="InterPro" id="IPR050306">
    <property type="entry name" value="PfkB_Carbo_kinase"/>
</dbReference>
<dbReference type="RefSeq" id="WP_345215683.1">
    <property type="nucleotide sequence ID" value="NZ_BAABGN010000006.1"/>
</dbReference>
<evidence type="ECO:0000256" key="2">
    <source>
        <dbReference type="ARBA" id="ARBA00022679"/>
    </source>
</evidence>
<keyword evidence="4 8" id="KW-0418">Kinase</keyword>
<feature type="region of interest" description="Disordered" evidence="6">
    <location>
        <begin position="1"/>
        <end position="76"/>
    </location>
</feature>
<keyword evidence="5" id="KW-0067">ATP-binding</keyword>
<dbReference type="PANTHER" id="PTHR43085:SF1">
    <property type="entry name" value="PSEUDOURIDINE KINASE-RELATED"/>
    <property type="match status" value="1"/>
</dbReference>
<evidence type="ECO:0000256" key="6">
    <source>
        <dbReference type="SAM" id="MobiDB-lite"/>
    </source>
</evidence>
<dbReference type="Proteomes" id="UP001500622">
    <property type="component" value="Unassembled WGS sequence"/>
</dbReference>
<dbReference type="PROSITE" id="PS00584">
    <property type="entry name" value="PFKB_KINASES_2"/>
    <property type="match status" value="1"/>
</dbReference>
<evidence type="ECO:0000259" key="7">
    <source>
        <dbReference type="Pfam" id="PF00294"/>
    </source>
</evidence>
<dbReference type="InterPro" id="IPR011611">
    <property type="entry name" value="PfkB_dom"/>
</dbReference>
<evidence type="ECO:0000256" key="3">
    <source>
        <dbReference type="ARBA" id="ARBA00022741"/>
    </source>
</evidence>
<evidence type="ECO:0000256" key="5">
    <source>
        <dbReference type="ARBA" id="ARBA00022840"/>
    </source>
</evidence>
<organism evidence="8 9">
    <name type="scientific">Georgenia halophila</name>
    <dbReference type="NCBI Taxonomy" id="620889"/>
    <lineage>
        <taxon>Bacteria</taxon>
        <taxon>Bacillati</taxon>
        <taxon>Actinomycetota</taxon>
        <taxon>Actinomycetes</taxon>
        <taxon>Micrococcales</taxon>
        <taxon>Bogoriellaceae</taxon>
        <taxon>Georgenia</taxon>
    </lineage>
</organism>
<evidence type="ECO:0000313" key="9">
    <source>
        <dbReference type="Proteomes" id="UP001500622"/>
    </source>
</evidence>
<accession>A0ABP8L5J2</accession>
<gene>
    <name evidence="8" type="ORF">GCM10023169_15530</name>
</gene>
<keyword evidence="9" id="KW-1185">Reference proteome</keyword>
<feature type="domain" description="Carbohydrate kinase PfkB" evidence="7">
    <location>
        <begin position="76"/>
        <end position="342"/>
    </location>
</feature>
<keyword evidence="3" id="KW-0547">Nucleotide-binding</keyword>
<feature type="compositionally biased region" description="Basic and acidic residues" evidence="6">
    <location>
        <begin position="31"/>
        <end position="50"/>
    </location>
</feature>
<dbReference type="SUPFAM" id="SSF53613">
    <property type="entry name" value="Ribokinase-like"/>
    <property type="match status" value="1"/>
</dbReference>
<reference evidence="9" key="1">
    <citation type="journal article" date="2019" name="Int. J. Syst. Evol. Microbiol.">
        <title>The Global Catalogue of Microorganisms (GCM) 10K type strain sequencing project: providing services to taxonomists for standard genome sequencing and annotation.</title>
        <authorList>
            <consortium name="The Broad Institute Genomics Platform"/>
            <consortium name="The Broad Institute Genome Sequencing Center for Infectious Disease"/>
            <person name="Wu L."/>
            <person name="Ma J."/>
        </authorList>
    </citation>
    <scope>NUCLEOTIDE SEQUENCE [LARGE SCALE GENOMIC DNA]</scope>
    <source>
        <strain evidence="9">JCM 17810</strain>
    </source>
</reference>
<evidence type="ECO:0000256" key="4">
    <source>
        <dbReference type="ARBA" id="ARBA00022777"/>
    </source>
</evidence>
<dbReference type="Pfam" id="PF00294">
    <property type="entry name" value="PfkB"/>
    <property type="match status" value="1"/>
</dbReference>
<protein>
    <submittedName>
        <fullName evidence="8">Carbohydrate kinase</fullName>
    </submittedName>
</protein>
<sequence>MSNMTPEGPTPPDGAEPPMEAGQAPGGSGEPVERSEKAPAVHDPVRPEHDPELDEGPKPLTTPAYGHDDGPDPDSALVIGEALIDIVERAGEDPVEHPGGSPANVALGLARLGRDVELVTWFGTDAHGATLRGHLERENIRLSAASSRAPRTSTARANLDASGAATYVFDLDWSPPVQEPDRTPLVVHTGSIAAVLEPGAEAVTEMVDRHRGGATITYDPNIRPHIMTDHPRTCGAVERLVARADVVKVSDEDLAWLYPDEDPLATARRWADDGPALVCVTRGAEGSWARTAQGLELVAPPRPVEVADTVGAGDSYMSALLDGLWSAKLLGASRRIALAAADEPVLRRVLDHAAHVAAITVARAGANPPNRAELTLD</sequence>
<dbReference type="PANTHER" id="PTHR43085">
    <property type="entry name" value="HEXOKINASE FAMILY MEMBER"/>
    <property type="match status" value="1"/>
</dbReference>
<dbReference type="EMBL" id="BAABGN010000006">
    <property type="protein sequence ID" value="GAA4421925.1"/>
    <property type="molecule type" value="Genomic_DNA"/>
</dbReference>